<feature type="transmembrane region" description="Helical" evidence="15">
    <location>
        <begin position="285"/>
        <end position="316"/>
    </location>
</feature>
<dbReference type="SMART" id="SM00369">
    <property type="entry name" value="LRR_TYP"/>
    <property type="match status" value="4"/>
</dbReference>
<keyword evidence="12" id="KW-0325">Glycoprotein</keyword>
<dbReference type="AlphaFoldDB" id="A0A6P8Q5X1"/>
<dbReference type="InParanoid" id="A0A6P8Q5X1"/>
<dbReference type="PROSITE" id="PS51257">
    <property type="entry name" value="PROKAR_LIPOPROTEIN"/>
    <property type="match status" value="1"/>
</dbReference>
<dbReference type="SUPFAM" id="SSF52058">
    <property type="entry name" value="L domain-like"/>
    <property type="match status" value="1"/>
</dbReference>
<evidence type="ECO:0000256" key="12">
    <source>
        <dbReference type="ARBA" id="ARBA00023180"/>
    </source>
</evidence>
<evidence type="ECO:0000256" key="15">
    <source>
        <dbReference type="SAM" id="Phobius"/>
    </source>
</evidence>
<dbReference type="RefSeq" id="XP_033782461.1">
    <property type="nucleotide sequence ID" value="XM_033926570.1"/>
</dbReference>
<keyword evidence="7" id="KW-0677">Repeat</keyword>
<keyword evidence="13" id="KW-0407">Ion channel</keyword>
<dbReference type="Pfam" id="PF13855">
    <property type="entry name" value="LRR_8"/>
    <property type="match status" value="1"/>
</dbReference>
<dbReference type="GeneID" id="117351361"/>
<comment type="subcellular location">
    <subcellularLocation>
        <location evidence="1">Cell membrane</location>
        <topology evidence="1">Single-pass membrane protein</topology>
    </subcellularLocation>
</comment>
<evidence type="ECO:0000259" key="17">
    <source>
        <dbReference type="SMART" id="SM00013"/>
    </source>
</evidence>
<dbReference type="InterPro" id="IPR050333">
    <property type="entry name" value="SLRP"/>
</dbReference>
<dbReference type="OrthoDB" id="1394818at2759"/>
<evidence type="ECO:0000256" key="1">
    <source>
        <dbReference type="ARBA" id="ARBA00004162"/>
    </source>
</evidence>
<evidence type="ECO:0000256" key="8">
    <source>
        <dbReference type="ARBA" id="ARBA00022989"/>
    </source>
</evidence>
<feature type="compositionally biased region" description="Polar residues" evidence="14">
    <location>
        <begin position="250"/>
        <end position="260"/>
    </location>
</feature>
<keyword evidence="10 15" id="KW-0472">Membrane</keyword>
<dbReference type="InterPro" id="IPR003591">
    <property type="entry name" value="Leu-rich_rpt_typical-subtyp"/>
</dbReference>
<dbReference type="SMART" id="SM00013">
    <property type="entry name" value="LRRNT"/>
    <property type="match status" value="1"/>
</dbReference>
<dbReference type="Proteomes" id="UP000515159">
    <property type="component" value="Chromosome 17"/>
</dbReference>
<gene>
    <name evidence="19" type="primary">LRTM1</name>
</gene>
<accession>A0A6P8Q5X1</accession>
<dbReference type="FunFam" id="3.80.10.10:FF:000015">
    <property type="entry name" value="Leucine rich repeat containing 38"/>
    <property type="match status" value="1"/>
</dbReference>
<dbReference type="GO" id="GO:0005886">
    <property type="term" value="C:plasma membrane"/>
    <property type="evidence" value="ECO:0007669"/>
    <property type="project" value="UniProtKB-SubCell"/>
</dbReference>
<evidence type="ECO:0000313" key="18">
    <source>
        <dbReference type="Proteomes" id="UP000515159"/>
    </source>
</evidence>
<dbReference type="InterPro" id="IPR000372">
    <property type="entry name" value="LRRNT"/>
</dbReference>
<dbReference type="InterPro" id="IPR001611">
    <property type="entry name" value="Leu-rich_rpt"/>
</dbReference>
<dbReference type="InterPro" id="IPR032675">
    <property type="entry name" value="LRR_dom_sf"/>
</dbReference>
<feature type="compositionally biased region" description="Basic and acidic residues" evidence="14">
    <location>
        <begin position="339"/>
        <end position="350"/>
    </location>
</feature>
<evidence type="ECO:0000256" key="14">
    <source>
        <dbReference type="SAM" id="MobiDB-lite"/>
    </source>
</evidence>
<dbReference type="PROSITE" id="PS51450">
    <property type="entry name" value="LRR"/>
    <property type="match status" value="3"/>
</dbReference>
<protein>
    <submittedName>
        <fullName evidence="19">Leucine-rich repeat and transmembrane domain-containing protein 1</fullName>
    </submittedName>
</protein>
<evidence type="ECO:0000256" key="11">
    <source>
        <dbReference type="ARBA" id="ARBA00023157"/>
    </source>
</evidence>
<feature type="region of interest" description="Disordered" evidence="14">
    <location>
        <begin position="331"/>
        <end position="350"/>
    </location>
</feature>
<dbReference type="PANTHER" id="PTHR45712:SF30">
    <property type="entry name" value="LRRNT DOMAIN-CONTAINING PROTEIN"/>
    <property type="match status" value="1"/>
</dbReference>
<keyword evidence="3" id="KW-1003">Cell membrane</keyword>
<organism evidence="18 19">
    <name type="scientific">Geotrypetes seraphini</name>
    <name type="common">Gaboon caecilian</name>
    <name type="synonym">Caecilia seraphini</name>
    <dbReference type="NCBI Taxonomy" id="260995"/>
    <lineage>
        <taxon>Eukaryota</taxon>
        <taxon>Metazoa</taxon>
        <taxon>Chordata</taxon>
        <taxon>Craniata</taxon>
        <taxon>Vertebrata</taxon>
        <taxon>Euteleostomi</taxon>
        <taxon>Amphibia</taxon>
        <taxon>Gymnophiona</taxon>
        <taxon>Geotrypetes</taxon>
    </lineage>
</organism>
<evidence type="ECO:0000256" key="3">
    <source>
        <dbReference type="ARBA" id="ARBA00022475"/>
    </source>
</evidence>
<evidence type="ECO:0000256" key="6">
    <source>
        <dbReference type="ARBA" id="ARBA00022729"/>
    </source>
</evidence>
<keyword evidence="4" id="KW-0433">Leucine-rich repeat</keyword>
<keyword evidence="2" id="KW-0813">Transport</keyword>
<dbReference type="FunCoup" id="A0A6P8Q5X1">
    <property type="interactions" value="2"/>
</dbReference>
<keyword evidence="5 15" id="KW-0812">Transmembrane</keyword>
<evidence type="ECO:0000256" key="2">
    <source>
        <dbReference type="ARBA" id="ARBA00022448"/>
    </source>
</evidence>
<sequence length="350" mass="38610">MKGGLFLTFNVFLSLHVVCGCPDLCLCHQSTKTVDCDNQGLAEIPTNVPSETQTLYLQNNNIQAISKSAFGSTPWLRAIDLSNNSISSLSSNTFLGLHYLQTLNLSNNLIQYLDNNIFNTLHNLTELDLSSNNIGNLPELLGNSTDRLALLAVKHNQLQRLDRTLLDSLLNLKILLFEDNPWQCSCQAVGLKLWLESFLYRGGIIDEVICLLPENWKGKDLLKIPYEFYRACHPKTSHILLSSTQHQNLENQNNGKQVNNAPPGARNASDCEVKSKPRAVSLRHAIATVIITGVICGIVSLMMLAAAIYGCAYAAIMAKYHRELKEGEHLAPATELGSPEEKEPLDGSLA</sequence>
<evidence type="ECO:0000256" key="7">
    <source>
        <dbReference type="ARBA" id="ARBA00022737"/>
    </source>
</evidence>
<dbReference type="PRINTS" id="PR00019">
    <property type="entry name" value="LEURICHRPT"/>
</dbReference>
<reference evidence="19" key="1">
    <citation type="submission" date="2025-08" db="UniProtKB">
        <authorList>
            <consortium name="RefSeq"/>
        </authorList>
    </citation>
    <scope>IDENTIFICATION</scope>
</reference>
<evidence type="ECO:0000256" key="5">
    <source>
        <dbReference type="ARBA" id="ARBA00022692"/>
    </source>
</evidence>
<dbReference type="GO" id="GO:0071805">
    <property type="term" value="P:potassium ion transmembrane transport"/>
    <property type="evidence" value="ECO:0007669"/>
    <property type="project" value="UniProtKB-ARBA"/>
</dbReference>
<feature type="signal peptide" evidence="16">
    <location>
        <begin position="1"/>
        <end position="20"/>
    </location>
</feature>
<evidence type="ECO:0000313" key="19">
    <source>
        <dbReference type="RefSeq" id="XP_033782461.1"/>
    </source>
</evidence>
<dbReference type="Gene3D" id="3.80.10.10">
    <property type="entry name" value="Ribonuclease Inhibitor"/>
    <property type="match status" value="2"/>
</dbReference>
<feature type="region of interest" description="Disordered" evidence="14">
    <location>
        <begin position="250"/>
        <end position="272"/>
    </location>
</feature>
<name>A0A6P8Q5X1_GEOSA</name>
<feature type="domain" description="LRRNT" evidence="17">
    <location>
        <begin position="20"/>
        <end position="54"/>
    </location>
</feature>
<keyword evidence="8 15" id="KW-1133">Transmembrane helix</keyword>
<keyword evidence="18" id="KW-1185">Reference proteome</keyword>
<evidence type="ECO:0000256" key="4">
    <source>
        <dbReference type="ARBA" id="ARBA00022614"/>
    </source>
</evidence>
<dbReference type="Pfam" id="PF00560">
    <property type="entry name" value="LRR_1"/>
    <property type="match status" value="1"/>
</dbReference>
<dbReference type="KEGG" id="gsh:117351361"/>
<dbReference type="PANTHER" id="PTHR45712">
    <property type="entry name" value="AGAP008170-PA"/>
    <property type="match status" value="1"/>
</dbReference>
<evidence type="ECO:0000256" key="16">
    <source>
        <dbReference type="SAM" id="SignalP"/>
    </source>
</evidence>
<proteinExistence type="predicted"/>
<dbReference type="CTD" id="57408"/>
<evidence type="ECO:0000256" key="13">
    <source>
        <dbReference type="ARBA" id="ARBA00023303"/>
    </source>
</evidence>
<keyword evidence="6 16" id="KW-0732">Signal</keyword>
<keyword evidence="9" id="KW-0406">Ion transport</keyword>
<evidence type="ECO:0000256" key="9">
    <source>
        <dbReference type="ARBA" id="ARBA00023065"/>
    </source>
</evidence>
<feature type="chain" id="PRO_5027550523" evidence="16">
    <location>
        <begin position="21"/>
        <end position="350"/>
    </location>
</feature>
<evidence type="ECO:0000256" key="10">
    <source>
        <dbReference type="ARBA" id="ARBA00023136"/>
    </source>
</evidence>
<keyword evidence="11" id="KW-1015">Disulfide bond</keyword>